<organism evidence="1 2">
    <name type="scientific">Emericella nidulans (strain FGSC A4 / ATCC 38163 / CBS 112.46 / NRRL 194 / M139)</name>
    <name type="common">Aspergillus nidulans</name>
    <dbReference type="NCBI Taxonomy" id="227321"/>
    <lineage>
        <taxon>Eukaryota</taxon>
        <taxon>Fungi</taxon>
        <taxon>Dikarya</taxon>
        <taxon>Ascomycota</taxon>
        <taxon>Pezizomycotina</taxon>
        <taxon>Eurotiomycetes</taxon>
        <taxon>Eurotiomycetidae</taxon>
        <taxon>Eurotiales</taxon>
        <taxon>Aspergillaceae</taxon>
        <taxon>Aspergillus</taxon>
        <taxon>Aspergillus subgen. Nidulantes</taxon>
    </lineage>
</organism>
<evidence type="ECO:0000313" key="2">
    <source>
        <dbReference type="Proteomes" id="UP000000560"/>
    </source>
</evidence>
<dbReference type="RefSeq" id="XP_681249.1">
    <property type="nucleotide sequence ID" value="XM_676157.1"/>
</dbReference>
<dbReference type="Proteomes" id="UP000000560">
    <property type="component" value="Chromosome II"/>
</dbReference>
<evidence type="ECO:0000313" key="1">
    <source>
        <dbReference type="EMBL" id="CBF73643.1"/>
    </source>
</evidence>
<accession>Q5AUQ0</accession>
<reference evidence="2" key="1">
    <citation type="journal article" date="2005" name="Nature">
        <title>Sequencing of Aspergillus nidulans and comparative analysis with A. fumigatus and A. oryzae.</title>
        <authorList>
            <person name="Galagan J.E."/>
            <person name="Calvo S.E."/>
            <person name="Cuomo C."/>
            <person name="Ma L.J."/>
            <person name="Wortman J.R."/>
            <person name="Batzoglou S."/>
            <person name="Lee S.I."/>
            <person name="Basturkmen M."/>
            <person name="Spevak C.C."/>
            <person name="Clutterbuck J."/>
            <person name="Kapitonov V."/>
            <person name="Jurka J."/>
            <person name="Scazzocchio C."/>
            <person name="Farman M."/>
            <person name="Butler J."/>
            <person name="Purcell S."/>
            <person name="Harris S."/>
            <person name="Braus G.H."/>
            <person name="Draht O."/>
            <person name="Busch S."/>
            <person name="D'Enfert C."/>
            <person name="Bouchier C."/>
            <person name="Goldman G.H."/>
            <person name="Bell-Pedersen D."/>
            <person name="Griffiths-Jones S."/>
            <person name="Doonan J.H."/>
            <person name="Yu J."/>
            <person name="Vienken K."/>
            <person name="Pain A."/>
            <person name="Freitag M."/>
            <person name="Selker E.U."/>
            <person name="Archer D.B."/>
            <person name="Penalva M.A."/>
            <person name="Oakley B.R."/>
            <person name="Momany M."/>
            <person name="Tanaka T."/>
            <person name="Kumagai T."/>
            <person name="Asai K."/>
            <person name="Machida M."/>
            <person name="Nierman W.C."/>
            <person name="Denning D.W."/>
            <person name="Caddick M."/>
            <person name="Hynes M."/>
            <person name="Paoletti M."/>
            <person name="Fischer R."/>
            <person name="Miller B."/>
            <person name="Dyer P."/>
            <person name="Sachs M.S."/>
            <person name="Osmani S.A."/>
            <person name="Birren B.W."/>
        </authorList>
    </citation>
    <scope>NUCLEOTIDE SEQUENCE [LARGE SCALE GENOMIC DNA]</scope>
    <source>
        <strain evidence="2">FGSC A4 / ATCC 38163 / CBS 112.46 / NRRL 194 / M139</strain>
    </source>
</reference>
<dbReference type="EMBL" id="BN001302">
    <property type="protein sequence ID" value="CBF73643.1"/>
    <property type="molecule type" value="Genomic_DNA"/>
</dbReference>
<dbReference type="HOGENOM" id="CLU_1320877_0_0_1"/>
<sequence length="208" mass="22651">MELMQKYVKDDGVVGLDNFDHWWTSSAAIEFLSATTSVSSVEDLKKAPGDLISLAWFTLISGTVVETKKQGTPLSSALQSILHPLLARNSQPAAGSIIEAKEDEGKSCCERMGEVVGIKGSKTSNKIIGTEAAMHLKDILDLLIIKQLSFFAENRVLYLLAGPGYFRENAACRLLVSSTGSVGRRRGTASMLEYPITDPWSERINLIS</sequence>
<protein>
    <submittedName>
        <fullName evidence="1">Uncharacterized protein</fullName>
    </submittedName>
</protein>
<dbReference type="InParanoid" id="Q5AUQ0"/>
<dbReference type="OrthoDB" id="4062651at2759"/>
<gene>
    <name evidence="1" type="ORF">ANIA_07980</name>
</gene>
<name>Q5AUQ0_EMENI</name>
<proteinExistence type="predicted"/>
<dbReference type="GeneID" id="2868911"/>
<dbReference type="AlphaFoldDB" id="Q5AUQ0"/>
<reference evidence="2" key="2">
    <citation type="journal article" date="2009" name="Fungal Genet. Biol.">
        <title>The 2008 update of the Aspergillus nidulans genome annotation: a community effort.</title>
        <authorList>
            <person name="Wortman J.R."/>
            <person name="Gilsenan J.M."/>
            <person name="Joardar V."/>
            <person name="Deegan J."/>
            <person name="Clutterbuck J."/>
            <person name="Andersen M.R."/>
            <person name="Archer D."/>
            <person name="Bencina M."/>
            <person name="Braus G."/>
            <person name="Coutinho P."/>
            <person name="von Dohren H."/>
            <person name="Doonan J."/>
            <person name="Driessen A.J."/>
            <person name="Durek P."/>
            <person name="Espeso E."/>
            <person name="Fekete E."/>
            <person name="Flipphi M."/>
            <person name="Estrada C.G."/>
            <person name="Geysens S."/>
            <person name="Goldman G."/>
            <person name="de Groot P.W."/>
            <person name="Hansen K."/>
            <person name="Harris S.D."/>
            <person name="Heinekamp T."/>
            <person name="Helmstaedt K."/>
            <person name="Henrissat B."/>
            <person name="Hofmann G."/>
            <person name="Homan T."/>
            <person name="Horio T."/>
            <person name="Horiuchi H."/>
            <person name="James S."/>
            <person name="Jones M."/>
            <person name="Karaffa L."/>
            <person name="Karanyi Z."/>
            <person name="Kato M."/>
            <person name="Keller N."/>
            <person name="Kelly D.E."/>
            <person name="Kiel J.A."/>
            <person name="Kim J.M."/>
            <person name="van der Klei I.J."/>
            <person name="Klis F.M."/>
            <person name="Kovalchuk A."/>
            <person name="Krasevec N."/>
            <person name="Kubicek C.P."/>
            <person name="Liu B."/>
            <person name="Maccabe A."/>
            <person name="Meyer V."/>
            <person name="Mirabito P."/>
            <person name="Miskei M."/>
            <person name="Mos M."/>
            <person name="Mullins J."/>
            <person name="Nelson D.R."/>
            <person name="Nielsen J."/>
            <person name="Oakley B.R."/>
            <person name="Osmani S.A."/>
            <person name="Pakula T."/>
            <person name="Paszewski A."/>
            <person name="Paulsen I."/>
            <person name="Pilsyk S."/>
            <person name="Pocsi I."/>
            <person name="Punt P.J."/>
            <person name="Ram A.F."/>
            <person name="Ren Q."/>
            <person name="Robellet X."/>
            <person name="Robson G."/>
            <person name="Seiboth B."/>
            <person name="van Solingen P."/>
            <person name="Specht T."/>
            <person name="Sun J."/>
            <person name="Taheri-Talesh N."/>
            <person name="Takeshita N."/>
            <person name="Ussery D."/>
            <person name="vanKuyk P.A."/>
            <person name="Visser H."/>
            <person name="van de Vondervoort P.J."/>
            <person name="de Vries R.P."/>
            <person name="Walton J."/>
            <person name="Xiang X."/>
            <person name="Xiong Y."/>
            <person name="Zeng A.P."/>
            <person name="Brandt B.W."/>
            <person name="Cornell M.J."/>
            <person name="van den Hondel C.A."/>
            <person name="Visser J."/>
            <person name="Oliver S.G."/>
            <person name="Turner G."/>
        </authorList>
    </citation>
    <scope>GENOME REANNOTATION</scope>
    <source>
        <strain evidence="2">FGSC A4 / ATCC 38163 / CBS 112.46 / NRRL 194 / M139</strain>
    </source>
</reference>
<dbReference type="KEGG" id="ani:ANIA_07980"/>
<accession>C8V5F9</accession>
<keyword evidence="2" id="KW-1185">Reference proteome</keyword>